<dbReference type="Proteomes" id="UP000838756">
    <property type="component" value="Unassembled WGS sequence"/>
</dbReference>
<feature type="non-terminal residue" evidence="1">
    <location>
        <position position="1"/>
    </location>
</feature>
<organism evidence="1 2">
    <name type="scientific">Pararge aegeria aegeria</name>
    <dbReference type="NCBI Taxonomy" id="348720"/>
    <lineage>
        <taxon>Eukaryota</taxon>
        <taxon>Metazoa</taxon>
        <taxon>Ecdysozoa</taxon>
        <taxon>Arthropoda</taxon>
        <taxon>Hexapoda</taxon>
        <taxon>Insecta</taxon>
        <taxon>Pterygota</taxon>
        <taxon>Neoptera</taxon>
        <taxon>Endopterygota</taxon>
        <taxon>Lepidoptera</taxon>
        <taxon>Glossata</taxon>
        <taxon>Ditrysia</taxon>
        <taxon>Papilionoidea</taxon>
        <taxon>Nymphalidae</taxon>
        <taxon>Satyrinae</taxon>
        <taxon>Satyrini</taxon>
        <taxon>Parargina</taxon>
        <taxon>Pararge</taxon>
    </lineage>
</organism>
<protein>
    <submittedName>
        <fullName evidence="1">Jg12670 protein</fullName>
    </submittedName>
</protein>
<dbReference type="AlphaFoldDB" id="A0A8S4QZV1"/>
<evidence type="ECO:0000313" key="2">
    <source>
        <dbReference type="Proteomes" id="UP000838756"/>
    </source>
</evidence>
<dbReference type="OrthoDB" id="5956066at2759"/>
<dbReference type="Gene3D" id="1.25.10.20">
    <property type="entry name" value="Vitellinogen, superhelical"/>
    <property type="match status" value="1"/>
</dbReference>
<proteinExistence type="predicted"/>
<keyword evidence="2" id="KW-1185">Reference proteome</keyword>
<name>A0A8S4QZV1_9NEOP</name>
<sequence length="137" mass="16030">AKIESATLLSLIRKLPFNVDVKSQGLLEELETFSKLSMDFSQDVRHAGILTFAILVSKVYGVKRDYFDNIVVKYFRMYSECPQYLDRMIWLQGLCNLGYSAVSYTSTIYSDKTRDRHERLWATLSCNWNYSVRFILD</sequence>
<dbReference type="InterPro" id="IPR011030">
    <property type="entry name" value="Lipovitellin_superhlx_dom"/>
</dbReference>
<accession>A0A8S4QZV1</accession>
<reference evidence="1" key="1">
    <citation type="submission" date="2022-03" db="EMBL/GenBank/DDBJ databases">
        <authorList>
            <person name="Lindestad O."/>
        </authorList>
    </citation>
    <scope>NUCLEOTIDE SEQUENCE</scope>
</reference>
<evidence type="ECO:0000313" key="1">
    <source>
        <dbReference type="EMBL" id="CAH2219637.1"/>
    </source>
</evidence>
<comment type="caution">
    <text evidence="1">The sequence shown here is derived from an EMBL/GenBank/DDBJ whole genome shotgun (WGS) entry which is preliminary data.</text>
</comment>
<dbReference type="EMBL" id="CAKXAJ010019958">
    <property type="protein sequence ID" value="CAH2219637.1"/>
    <property type="molecule type" value="Genomic_DNA"/>
</dbReference>
<gene>
    <name evidence="1" type="primary">jg12670</name>
    <name evidence="1" type="ORF">PAEG_LOCUS6504</name>
</gene>